<feature type="domain" description="Calcineurin-like phosphoesterase" evidence="6">
    <location>
        <begin position="2"/>
        <end position="122"/>
    </location>
</feature>
<dbReference type="InterPro" id="IPR004593">
    <property type="entry name" value="SbcD"/>
</dbReference>
<dbReference type="PANTHER" id="PTHR30337">
    <property type="entry name" value="COMPONENT OF ATP-DEPENDENT DSDNA EXONUCLEASE"/>
    <property type="match status" value="1"/>
</dbReference>
<comment type="similarity">
    <text evidence="4">Belongs to the SbcD family.</text>
</comment>
<comment type="subunit">
    <text evidence="4">Heterodimer of SbcC and SbcD.</text>
</comment>
<feature type="region of interest" description="Disordered" evidence="5">
    <location>
        <begin position="248"/>
        <end position="267"/>
    </location>
</feature>
<feature type="compositionally biased region" description="Polar residues" evidence="5">
    <location>
        <begin position="248"/>
        <end position="258"/>
    </location>
</feature>
<evidence type="ECO:0000256" key="4">
    <source>
        <dbReference type="RuleBase" id="RU363069"/>
    </source>
</evidence>
<keyword evidence="8" id="KW-1185">Reference proteome</keyword>
<keyword evidence="3 4" id="KW-0269">Exonuclease</keyword>
<comment type="function">
    <text evidence="4">SbcCD cleaves DNA hairpin structures. These structures can inhibit DNA replication and are intermediates in certain DNA recombination reactions. The complex acts as a 3'-&gt;5' double strand exonuclease that can open hairpins. It also has a 5' single-strand endonuclease activity.</text>
</comment>
<evidence type="ECO:0000256" key="3">
    <source>
        <dbReference type="ARBA" id="ARBA00022839"/>
    </source>
</evidence>
<gene>
    <name evidence="4" type="primary">sbcD</name>
    <name evidence="7" type="ordered locus">TREPR_0730</name>
</gene>
<dbReference type="InterPro" id="IPR050535">
    <property type="entry name" value="DNA_Repair-Maintenance_Comp"/>
</dbReference>
<dbReference type="InterPro" id="IPR029052">
    <property type="entry name" value="Metallo-depent_PP-like"/>
</dbReference>
<dbReference type="KEGG" id="tpi:TREPR_0730"/>
<reference evidence="8" key="1">
    <citation type="submission" date="2009-12" db="EMBL/GenBank/DDBJ databases">
        <title>Complete sequence of Treponema primitia strain ZAS-2.</title>
        <authorList>
            <person name="Tetu S.G."/>
            <person name="Matson E."/>
            <person name="Ren Q."/>
            <person name="Seshadri R."/>
            <person name="Elbourne L."/>
            <person name="Hassan K.A."/>
            <person name="Durkin A."/>
            <person name="Radune D."/>
            <person name="Mohamoud Y."/>
            <person name="Shay R."/>
            <person name="Jin S."/>
            <person name="Zhang X."/>
            <person name="Lucey K."/>
            <person name="Ballor N.R."/>
            <person name="Ottesen E."/>
            <person name="Rosenthal R."/>
            <person name="Allen A."/>
            <person name="Leadbetter J.R."/>
            <person name="Paulsen I.T."/>
        </authorList>
    </citation>
    <scope>NUCLEOTIDE SEQUENCE [LARGE SCALE GENOMIC DNA]</scope>
    <source>
        <strain evidence="8">ATCC BAA-887 / DSM 12427 / ZAS-2</strain>
    </source>
</reference>
<dbReference type="HOGENOM" id="CLU_038045_0_1_12"/>
<name>F5YJF6_TREPZ</name>
<dbReference type="RefSeq" id="WP_015709303.1">
    <property type="nucleotide sequence ID" value="NC_015578.1"/>
</dbReference>
<proteinExistence type="inferred from homology"/>
<dbReference type="InterPro" id="IPR041796">
    <property type="entry name" value="Mre11_N"/>
</dbReference>
<protein>
    <recommendedName>
        <fullName evidence="4">Nuclease SbcCD subunit D</fullName>
    </recommendedName>
</protein>
<keyword evidence="4" id="KW-0233">DNA recombination</keyword>
<keyword evidence="2 4" id="KW-0378">Hydrolase</keyword>
<dbReference type="GO" id="GO:0004519">
    <property type="term" value="F:endonuclease activity"/>
    <property type="evidence" value="ECO:0007669"/>
    <property type="project" value="UniProtKB-KW"/>
</dbReference>
<dbReference type="Proteomes" id="UP000009223">
    <property type="component" value="Chromosome"/>
</dbReference>
<dbReference type="GO" id="GO:0006260">
    <property type="term" value="P:DNA replication"/>
    <property type="evidence" value="ECO:0007669"/>
    <property type="project" value="UniProtKB-KW"/>
</dbReference>
<dbReference type="PANTHER" id="PTHR30337:SF0">
    <property type="entry name" value="NUCLEASE SBCCD SUBUNIT D"/>
    <property type="match status" value="1"/>
</dbReference>
<evidence type="ECO:0000259" key="6">
    <source>
        <dbReference type="Pfam" id="PF00149"/>
    </source>
</evidence>
<dbReference type="eggNOG" id="COG0420">
    <property type="taxonomic scope" value="Bacteria"/>
</dbReference>
<reference evidence="7 8" key="2">
    <citation type="journal article" date="2011" name="ISME J.">
        <title>RNA-seq reveals cooperative metabolic interactions between two termite-gut spirochete species in co-culture.</title>
        <authorList>
            <person name="Rosenthal A.Z."/>
            <person name="Matson E.G."/>
            <person name="Eldar A."/>
            <person name="Leadbetter J.R."/>
        </authorList>
    </citation>
    <scope>NUCLEOTIDE SEQUENCE [LARGE SCALE GENOMIC DNA]</scope>
    <source>
        <strain evidence="8">ATCC BAA-887 / DSM 12427 / ZAS-2</strain>
    </source>
</reference>
<dbReference type="NCBIfam" id="TIGR00619">
    <property type="entry name" value="sbcd"/>
    <property type="match status" value="1"/>
</dbReference>
<evidence type="ECO:0000313" key="7">
    <source>
        <dbReference type="EMBL" id="AEF83856.1"/>
    </source>
</evidence>
<dbReference type="SUPFAM" id="SSF56300">
    <property type="entry name" value="Metallo-dependent phosphatases"/>
    <property type="match status" value="1"/>
</dbReference>
<dbReference type="CDD" id="cd00840">
    <property type="entry name" value="MPP_Mre11_N"/>
    <property type="match status" value="1"/>
</dbReference>
<accession>F5YJF6</accession>
<keyword evidence="1 4" id="KW-0540">Nuclease</keyword>
<sequence length="421" mass="46033">MIKFLHTADLHLGKVFHEYSLIEDQAAMLEQLGGILKDESYAALLIAGDVYDRSNPSPEAVTLFSAFLERLHASRPDLAILILPGNHDSAPRLGFGRELLAGLGIHIAPEPDQPFQPVVLKQGGETCAFFLLPFLYPGCLSEDGEPVRSQGRLAEIAAARLESTRVRAMEAGASLSVLGAHLFTRGGKESESERIFLGTAEQVDGTLFQGFDYIALGHLHRFQKALSKGWYSGSPLAYSFDEAAESSAETKSRGSTPGTVGPADAVGPDQEKVFLSIELSAGSDPMVTPIPVKLLHRVRRLQGSFKFFFQESAQDPEIRDAEGDFLEISLSDEDLVENPLGLLRPRFPRLLSIKQGEAVERLAAADADIPREADLSGKRRSPDEDFAEFLTVLYGEADPEKLSLFRELLAELPGETQEDDR</sequence>
<dbReference type="Pfam" id="PF00149">
    <property type="entry name" value="Metallophos"/>
    <property type="match status" value="1"/>
</dbReference>
<evidence type="ECO:0000256" key="2">
    <source>
        <dbReference type="ARBA" id="ARBA00022801"/>
    </source>
</evidence>
<dbReference type="EMBL" id="CP001843">
    <property type="protein sequence ID" value="AEF83856.1"/>
    <property type="molecule type" value="Genomic_DNA"/>
</dbReference>
<dbReference type="GO" id="GO:0008408">
    <property type="term" value="F:3'-5' exonuclease activity"/>
    <property type="evidence" value="ECO:0007669"/>
    <property type="project" value="InterPro"/>
</dbReference>
<organism evidence="7 8">
    <name type="scientific">Treponema primitia (strain ATCC BAA-887 / DSM 12427 / ZAS-2)</name>
    <dbReference type="NCBI Taxonomy" id="545694"/>
    <lineage>
        <taxon>Bacteria</taxon>
        <taxon>Pseudomonadati</taxon>
        <taxon>Spirochaetota</taxon>
        <taxon>Spirochaetia</taxon>
        <taxon>Spirochaetales</taxon>
        <taxon>Treponemataceae</taxon>
        <taxon>Treponema</taxon>
    </lineage>
</organism>
<dbReference type="STRING" id="545694.TREPR_0730"/>
<keyword evidence="4" id="KW-0255">Endonuclease</keyword>
<dbReference type="OrthoDB" id="9773856at2"/>
<keyword evidence="4" id="KW-0235">DNA replication</keyword>
<dbReference type="Gene3D" id="3.60.21.10">
    <property type="match status" value="1"/>
</dbReference>
<evidence type="ECO:0000256" key="5">
    <source>
        <dbReference type="SAM" id="MobiDB-lite"/>
    </source>
</evidence>
<evidence type="ECO:0000256" key="1">
    <source>
        <dbReference type="ARBA" id="ARBA00022722"/>
    </source>
</evidence>
<dbReference type="InterPro" id="IPR004843">
    <property type="entry name" value="Calcineurin-like_PHP"/>
</dbReference>
<evidence type="ECO:0000313" key="8">
    <source>
        <dbReference type="Proteomes" id="UP000009223"/>
    </source>
</evidence>
<dbReference type="GO" id="GO:0006310">
    <property type="term" value="P:DNA recombination"/>
    <property type="evidence" value="ECO:0007669"/>
    <property type="project" value="UniProtKB-KW"/>
</dbReference>
<dbReference type="AlphaFoldDB" id="F5YJF6"/>